<dbReference type="AlphaFoldDB" id="A0A1K1SUV3"/>
<keyword evidence="3" id="KW-0804">Transcription</keyword>
<dbReference type="InterPro" id="IPR011051">
    <property type="entry name" value="RmlC_Cupin_sf"/>
</dbReference>
<dbReference type="SMART" id="SM00342">
    <property type="entry name" value="HTH_ARAC"/>
    <property type="match status" value="1"/>
</dbReference>
<sequence length="287" mass="33149">MIKSDFALAIIEYSADHTPMHRHDCFEIIYILEGRGIHLINDNQFPYGRGDLFLLTPADKHAFLAHSKSSFVIIDFTAALFGRNSPIGHDKPELSDYFRQLEYIFQHAGHFKGFIGLDEEDRKFSGSLVQRMVIEWEQNGTFREVVLQNLVFLLLNIIARYAQQPVISEIPTQVESAGYEMTQFIQHNIYDHQKISLNGIAEHFNLSKDYIGAYFNKKTGKTIRQFILDYKLELAKSRLRYSRMSISQIAEELGFTDESHLNKLFKRQEGLTAGQFRKTGFSLKIPS</sequence>
<dbReference type="STRING" id="1004.SAMN05661012_06196"/>
<dbReference type="SUPFAM" id="SSF46689">
    <property type="entry name" value="Homeodomain-like"/>
    <property type="match status" value="1"/>
</dbReference>
<dbReference type="SUPFAM" id="SSF51182">
    <property type="entry name" value="RmlC-like cupins"/>
    <property type="match status" value="1"/>
</dbReference>
<organism evidence="5 7">
    <name type="scientific">Chitinophaga sancti</name>
    <dbReference type="NCBI Taxonomy" id="1004"/>
    <lineage>
        <taxon>Bacteria</taxon>
        <taxon>Pseudomonadati</taxon>
        <taxon>Bacteroidota</taxon>
        <taxon>Chitinophagia</taxon>
        <taxon>Chitinophagales</taxon>
        <taxon>Chitinophagaceae</taxon>
        <taxon>Chitinophaga</taxon>
    </lineage>
</organism>
<gene>
    <name evidence="5" type="ORF">SAMN05661012_06196</name>
    <name evidence="6" type="ORF">SR876_03660</name>
</gene>
<dbReference type="Pfam" id="PF12833">
    <property type="entry name" value="HTH_18"/>
    <property type="match status" value="1"/>
</dbReference>
<keyword evidence="8" id="KW-1185">Reference proteome</keyword>
<keyword evidence="2 5" id="KW-0238">DNA-binding</keyword>
<dbReference type="InterPro" id="IPR003313">
    <property type="entry name" value="AraC-bd"/>
</dbReference>
<accession>A0A1K1SUV3</accession>
<evidence type="ECO:0000256" key="3">
    <source>
        <dbReference type="ARBA" id="ARBA00023163"/>
    </source>
</evidence>
<feature type="domain" description="HTH araC/xylS-type" evidence="4">
    <location>
        <begin position="179"/>
        <end position="279"/>
    </location>
</feature>
<dbReference type="Gene3D" id="2.60.120.10">
    <property type="entry name" value="Jelly Rolls"/>
    <property type="match status" value="1"/>
</dbReference>
<dbReference type="Pfam" id="PF02311">
    <property type="entry name" value="AraC_binding"/>
    <property type="match status" value="1"/>
</dbReference>
<keyword evidence="1" id="KW-0805">Transcription regulation</keyword>
<reference evidence="5 7" key="1">
    <citation type="submission" date="2016-11" db="EMBL/GenBank/DDBJ databases">
        <authorList>
            <person name="Jaros S."/>
            <person name="Januszkiewicz K."/>
            <person name="Wedrychowicz H."/>
        </authorList>
    </citation>
    <scope>NUCLEOTIDE SEQUENCE [LARGE SCALE GENOMIC DNA]</scope>
    <source>
        <strain evidence="5 7">DSM 784</strain>
    </source>
</reference>
<name>A0A1K1SUV3_9BACT</name>
<dbReference type="InterPro" id="IPR014710">
    <property type="entry name" value="RmlC-like_jellyroll"/>
</dbReference>
<dbReference type="PROSITE" id="PS00041">
    <property type="entry name" value="HTH_ARAC_FAMILY_1"/>
    <property type="match status" value="1"/>
</dbReference>
<dbReference type="InterPro" id="IPR009057">
    <property type="entry name" value="Homeodomain-like_sf"/>
</dbReference>
<dbReference type="Gene3D" id="1.10.10.60">
    <property type="entry name" value="Homeodomain-like"/>
    <property type="match status" value="2"/>
</dbReference>
<dbReference type="GO" id="GO:0043565">
    <property type="term" value="F:sequence-specific DNA binding"/>
    <property type="evidence" value="ECO:0007669"/>
    <property type="project" value="InterPro"/>
</dbReference>
<reference evidence="6 8" key="2">
    <citation type="submission" date="2023-11" db="EMBL/GenBank/DDBJ databases">
        <title>MicrobeMod: A computational toolkit for identifying prokaryotic methylation and restriction-modification with nanopore sequencing.</title>
        <authorList>
            <person name="Crits-Christoph A."/>
            <person name="Kang S.C."/>
            <person name="Lee H."/>
            <person name="Ostrov N."/>
        </authorList>
    </citation>
    <scope>NUCLEOTIDE SEQUENCE [LARGE SCALE GENOMIC DNA]</scope>
    <source>
        <strain evidence="6 8">ATCC 23090</strain>
    </source>
</reference>
<evidence type="ECO:0000313" key="6">
    <source>
        <dbReference type="EMBL" id="WQG90579.1"/>
    </source>
</evidence>
<dbReference type="InterPro" id="IPR018062">
    <property type="entry name" value="HTH_AraC-typ_CS"/>
</dbReference>
<evidence type="ECO:0000313" key="8">
    <source>
        <dbReference type="Proteomes" id="UP001326715"/>
    </source>
</evidence>
<dbReference type="EMBL" id="CP140154">
    <property type="protein sequence ID" value="WQG90579.1"/>
    <property type="molecule type" value="Genomic_DNA"/>
</dbReference>
<dbReference type="EMBL" id="FPIZ01000035">
    <property type="protein sequence ID" value="SFW88121.1"/>
    <property type="molecule type" value="Genomic_DNA"/>
</dbReference>
<dbReference type="PANTHER" id="PTHR43280">
    <property type="entry name" value="ARAC-FAMILY TRANSCRIPTIONAL REGULATOR"/>
    <property type="match status" value="1"/>
</dbReference>
<dbReference type="Proteomes" id="UP001326715">
    <property type="component" value="Chromosome"/>
</dbReference>
<evidence type="ECO:0000313" key="7">
    <source>
        <dbReference type="Proteomes" id="UP000183788"/>
    </source>
</evidence>
<evidence type="ECO:0000256" key="2">
    <source>
        <dbReference type="ARBA" id="ARBA00023125"/>
    </source>
</evidence>
<dbReference type="GO" id="GO:0003700">
    <property type="term" value="F:DNA-binding transcription factor activity"/>
    <property type="evidence" value="ECO:0007669"/>
    <property type="project" value="InterPro"/>
</dbReference>
<evidence type="ECO:0000313" key="5">
    <source>
        <dbReference type="EMBL" id="SFW88121.1"/>
    </source>
</evidence>
<evidence type="ECO:0000256" key="1">
    <source>
        <dbReference type="ARBA" id="ARBA00023015"/>
    </source>
</evidence>
<dbReference type="PANTHER" id="PTHR43280:SF34">
    <property type="entry name" value="ARAC-FAMILY TRANSCRIPTIONAL REGULATOR"/>
    <property type="match status" value="1"/>
</dbReference>
<evidence type="ECO:0000259" key="4">
    <source>
        <dbReference type="PROSITE" id="PS01124"/>
    </source>
</evidence>
<proteinExistence type="predicted"/>
<dbReference type="PROSITE" id="PS01124">
    <property type="entry name" value="HTH_ARAC_FAMILY_2"/>
    <property type="match status" value="1"/>
</dbReference>
<dbReference type="Proteomes" id="UP000183788">
    <property type="component" value="Unassembled WGS sequence"/>
</dbReference>
<protein>
    <submittedName>
        <fullName evidence="6">AraC family transcriptional regulator</fullName>
    </submittedName>
    <submittedName>
        <fullName evidence="5">AraC-type DNA-binding protein</fullName>
    </submittedName>
</protein>
<dbReference type="OrthoDB" id="636258at2"/>
<dbReference type="InterPro" id="IPR018060">
    <property type="entry name" value="HTH_AraC"/>
</dbReference>
<dbReference type="RefSeq" id="WP_072365889.1">
    <property type="nucleotide sequence ID" value="NZ_CP139972.1"/>
</dbReference>